<gene>
    <name evidence="1" type="ORF">NQ318_022724</name>
</gene>
<dbReference type="Proteomes" id="UP001162162">
    <property type="component" value="Unassembled WGS sequence"/>
</dbReference>
<proteinExistence type="predicted"/>
<organism evidence="1 2">
    <name type="scientific">Aromia moschata</name>
    <dbReference type="NCBI Taxonomy" id="1265417"/>
    <lineage>
        <taxon>Eukaryota</taxon>
        <taxon>Metazoa</taxon>
        <taxon>Ecdysozoa</taxon>
        <taxon>Arthropoda</taxon>
        <taxon>Hexapoda</taxon>
        <taxon>Insecta</taxon>
        <taxon>Pterygota</taxon>
        <taxon>Neoptera</taxon>
        <taxon>Endopterygota</taxon>
        <taxon>Coleoptera</taxon>
        <taxon>Polyphaga</taxon>
        <taxon>Cucujiformia</taxon>
        <taxon>Chrysomeloidea</taxon>
        <taxon>Cerambycidae</taxon>
        <taxon>Cerambycinae</taxon>
        <taxon>Callichromatini</taxon>
        <taxon>Aromia</taxon>
    </lineage>
</organism>
<comment type="caution">
    <text evidence="1">The sequence shown here is derived from an EMBL/GenBank/DDBJ whole genome shotgun (WGS) entry which is preliminary data.</text>
</comment>
<reference evidence="1" key="1">
    <citation type="journal article" date="2023" name="Insect Mol. Biol.">
        <title>Genome sequencing provides insights into the evolution of gene families encoding plant cell wall-degrading enzymes in longhorned beetles.</title>
        <authorList>
            <person name="Shin N.R."/>
            <person name="Okamura Y."/>
            <person name="Kirsch R."/>
            <person name="Pauchet Y."/>
        </authorList>
    </citation>
    <scope>NUCLEOTIDE SEQUENCE</scope>
    <source>
        <strain evidence="1">AMC_N1</strain>
    </source>
</reference>
<protein>
    <submittedName>
        <fullName evidence="1">Uncharacterized protein</fullName>
    </submittedName>
</protein>
<name>A0AAV8YDJ2_9CUCU</name>
<dbReference type="AlphaFoldDB" id="A0AAV8YDJ2"/>
<dbReference type="EMBL" id="JAPWTK010000133">
    <property type="protein sequence ID" value="KAJ8948656.1"/>
    <property type="molecule type" value="Genomic_DNA"/>
</dbReference>
<evidence type="ECO:0000313" key="2">
    <source>
        <dbReference type="Proteomes" id="UP001162162"/>
    </source>
</evidence>
<evidence type="ECO:0000313" key="1">
    <source>
        <dbReference type="EMBL" id="KAJ8948656.1"/>
    </source>
</evidence>
<accession>A0AAV8YDJ2</accession>
<sequence length="82" mass="9407">MLFEFDMLALTQKKGSNLPALPDVVILIINMKTKKKADINTGMIFFRALKMHDLLTIQNFLLNNAETILEILFFFCMLTAIL</sequence>
<keyword evidence="2" id="KW-1185">Reference proteome</keyword>